<evidence type="ECO:0000313" key="2">
    <source>
        <dbReference type="EMBL" id="RXK39721.1"/>
    </source>
</evidence>
<gene>
    <name evidence="2" type="ORF">M231_02914</name>
</gene>
<comment type="caution">
    <text evidence="2">The sequence shown here is derived from an EMBL/GenBank/DDBJ whole genome shotgun (WGS) entry which is preliminary data.</text>
</comment>
<evidence type="ECO:0000256" key="1">
    <source>
        <dbReference type="SAM" id="MobiDB-lite"/>
    </source>
</evidence>
<dbReference type="AlphaFoldDB" id="A0A4Q1BPA3"/>
<protein>
    <submittedName>
        <fullName evidence="2">Uncharacterized protein</fullName>
    </submittedName>
</protein>
<evidence type="ECO:0000313" key="3">
    <source>
        <dbReference type="Proteomes" id="UP000289152"/>
    </source>
</evidence>
<feature type="region of interest" description="Disordered" evidence="1">
    <location>
        <begin position="185"/>
        <end position="220"/>
    </location>
</feature>
<keyword evidence="3" id="KW-1185">Reference proteome</keyword>
<organism evidence="2 3">
    <name type="scientific">Tremella mesenterica</name>
    <name type="common">Jelly fungus</name>
    <dbReference type="NCBI Taxonomy" id="5217"/>
    <lineage>
        <taxon>Eukaryota</taxon>
        <taxon>Fungi</taxon>
        <taxon>Dikarya</taxon>
        <taxon>Basidiomycota</taxon>
        <taxon>Agaricomycotina</taxon>
        <taxon>Tremellomycetes</taxon>
        <taxon>Tremellales</taxon>
        <taxon>Tremellaceae</taxon>
        <taxon>Tremella</taxon>
    </lineage>
</organism>
<sequence length="220" mass="24331">MAEEPVLEQATRSTVLYNFNQQVGAGENIDAASCGTSGRKAWLPLKPNKPNRHSLGPMNHLCPSCSALLFHAEQSLCYNPVTLQPICHHRLLRQARNTYNTLRHPGHAPFDLLLRKSLHPSNFTTLVSLLSPWQHPDITAHRCGTVRAMVAPLQHGMHHTGEPWCHLDVTTGQADTHGITMGRADTTEHHPGSGWRHYGSGWGDAARRSDTTPVGQMKDI</sequence>
<dbReference type="InParanoid" id="A0A4Q1BPA3"/>
<proteinExistence type="predicted"/>
<accession>A0A4Q1BPA3</accession>
<reference evidence="2 3" key="1">
    <citation type="submission" date="2016-06" db="EMBL/GenBank/DDBJ databases">
        <title>Evolution of pathogenesis and genome organization in the Tremellales.</title>
        <authorList>
            <person name="Cuomo C."/>
            <person name="Litvintseva A."/>
            <person name="Heitman J."/>
            <person name="Chen Y."/>
            <person name="Sun S."/>
            <person name="Springer D."/>
            <person name="Dromer F."/>
            <person name="Young S."/>
            <person name="Zeng Q."/>
            <person name="Chapman S."/>
            <person name="Gujja S."/>
            <person name="Saif S."/>
            <person name="Birren B."/>
        </authorList>
    </citation>
    <scope>NUCLEOTIDE SEQUENCE [LARGE SCALE GENOMIC DNA]</scope>
    <source>
        <strain evidence="2 3">ATCC 28783</strain>
    </source>
</reference>
<dbReference type="EMBL" id="SDIL01000027">
    <property type="protein sequence ID" value="RXK39721.1"/>
    <property type="molecule type" value="Genomic_DNA"/>
</dbReference>
<dbReference type="Proteomes" id="UP000289152">
    <property type="component" value="Unassembled WGS sequence"/>
</dbReference>
<name>A0A4Q1BPA3_TREME</name>